<dbReference type="Proteomes" id="UP000232615">
    <property type="component" value="Segment"/>
</dbReference>
<gene>
    <name evidence="1" type="ORF">TNS_ORF439</name>
</gene>
<dbReference type="EMBL" id="KF483846">
    <property type="protein sequence ID" value="AHC55157.1"/>
    <property type="molecule type" value="Genomic_DNA"/>
</dbReference>
<accession>V9SHB7</accession>
<organism evidence="1 2">
    <name type="scientific">Tunisvirus fontaine2</name>
    <dbReference type="NCBI Taxonomy" id="1421067"/>
    <lineage>
        <taxon>Viruses</taxon>
        <taxon>Varidnaviria</taxon>
        <taxon>Bamfordvirae</taxon>
        <taxon>Nucleocytoviricota</taxon>
        <taxon>Megaviricetes</taxon>
        <taxon>Pimascovirales</taxon>
        <taxon>Pimascovirales incertae sedis</taxon>
        <taxon>Marseilleviridae</taxon>
        <taxon>Losannavirus</taxon>
        <taxon>Losannavirus tunisense</taxon>
    </lineage>
</organism>
<reference evidence="1 2" key="1">
    <citation type="journal article" date="2014" name="Arch. Virol.">
        <title>Complete genome sequence of Tunisvirus, a new member of the proposed family Marseilleviridae.</title>
        <authorList>
            <person name="Aherfi S."/>
            <person name="Boughalmi M."/>
            <person name="Pagnier I."/>
            <person name="Fournous G."/>
            <person name="La Scola B."/>
            <person name="Raoult D."/>
            <person name="Colson P."/>
        </authorList>
    </citation>
    <scope>NUCLEOTIDE SEQUENCE [LARGE SCALE GENOMIC DNA]</scope>
    <source>
        <strain evidence="1 2">U484</strain>
    </source>
</reference>
<protein>
    <submittedName>
        <fullName evidence="1">Uncharacterized protein</fullName>
    </submittedName>
</protein>
<proteinExistence type="predicted"/>
<sequence length="170" mass="19278">MHRQAFERTGNSLDRWKTRHFYKTCIKQREGEKQMEINSECNSEGDRSEFTVSGISHSWKKSEKVVVIDACFDLEHRKASDIVEPVYYVLLSHGDAPFLQLRVPISRVYKTNMKGLDVMHAPSRDIVTTEADQINVKLLGASGRRILNPGAWSILFTPVQAINVSGDTAQ</sequence>
<name>V9SHB7_9VIRU</name>
<evidence type="ECO:0000313" key="1">
    <source>
        <dbReference type="EMBL" id="AHC55157.1"/>
    </source>
</evidence>
<evidence type="ECO:0000313" key="2">
    <source>
        <dbReference type="Proteomes" id="UP000232615"/>
    </source>
</evidence>
<keyword evidence="2" id="KW-1185">Reference proteome</keyword>